<sequence>METRRPTAAGTGDLKALGLGHLLSSWLPTPSKRLTPAALQQPAPTSSCPLEPLPTNQPSSSITAPQAGCSCASQREQTDQHAWRHLAPPTRSSQPSPAMHRIAQEDG</sequence>
<protein>
    <submittedName>
        <fullName evidence="2">Uncharacterized protein</fullName>
    </submittedName>
</protein>
<dbReference type="GeneID" id="70191341"/>
<organism evidence="2 3">
    <name type="scientific">Microdochium trichocladiopsis</name>
    <dbReference type="NCBI Taxonomy" id="1682393"/>
    <lineage>
        <taxon>Eukaryota</taxon>
        <taxon>Fungi</taxon>
        <taxon>Dikarya</taxon>
        <taxon>Ascomycota</taxon>
        <taxon>Pezizomycotina</taxon>
        <taxon>Sordariomycetes</taxon>
        <taxon>Xylariomycetidae</taxon>
        <taxon>Xylariales</taxon>
        <taxon>Microdochiaceae</taxon>
        <taxon>Microdochium</taxon>
    </lineage>
</organism>
<dbReference type="AlphaFoldDB" id="A0A9P9BWI1"/>
<feature type="compositionally biased region" description="Polar residues" evidence="1">
    <location>
        <begin position="42"/>
        <end position="64"/>
    </location>
</feature>
<gene>
    <name evidence="2" type="ORF">B0I36DRAFT_405618</name>
</gene>
<accession>A0A9P9BWI1</accession>
<comment type="caution">
    <text evidence="2">The sequence shown here is derived from an EMBL/GenBank/DDBJ whole genome shotgun (WGS) entry which is preliminary data.</text>
</comment>
<reference evidence="2" key="1">
    <citation type="journal article" date="2021" name="Nat. Commun.">
        <title>Genetic determinants of endophytism in the Arabidopsis root mycobiome.</title>
        <authorList>
            <person name="Mesny F."/>
            <person name="Miyauchi S."/>
            <person name="Thiergart T."/>
            <person name="Pickel B."/>
            <person name="Atanasova L."/>
            <person name="Karlsson M."/>
            <person name="Huettel B."/>
            <person name="Barry K.W."/>
            <person name="Haridas S."/>
            <person name="Chen C."/>
            <person name="Bauer D."/>
            <person name="Andreopoulos W."/>
            <person name="Pangilinan J."/>
            <person name="LaButti K."/>
            <person name="Riley R."/>
            <person name="Lipzen A."/>
            <person name="Clum A."/>
            <person name="Drula E."/>
            <person name="Henrissat B."/>
            <person name="Kohler A."/>
            <person name="Grigoriev I.V."/>
            <person name="Martin F.M."/>
            <person name="Hacquard S."/>
        </authorList>
    </citation>
    <scope>NUCLEOTIDE SEQUENCE</scope>
    <source>
        <strain evidence="2">MPI-CAGE-CH-0230</strain>
    </source>
</reference>
<keyword evidence="3" id="KW-1185">Reference proteome</keyword>
<evidence type="ECO:0000256" key="1">
    <source>
        <dbReference type="SAM" id="MobiDB-lite"/>
    </source>
</evidence>
<evidence type="ECO:0000313" key="2">
    <source>
        <dbReference type="EMBL" id="KAH7035101.1"/>
    </source>
</evidence>
<dbReference type="EMBL" id="JAGTJQ010000003">
    <property type="protein sequence ID" value="KAH7035101.1"/>
    <property type="molecule type" value="Genomic_DNA"/>
</dbReference>
<proteinExistence type="predicted"/>
<feature type="region of interest" description="Disordered" evidence="1">
    <location>
        <begin position="25"/>
        <end position="107"/>
    </location>
</feature>
<name>A0A9P9BWI1_9PEZI</name>
<evidence type="ECO:0000313" key="3">
    <source>
        <dbReference type="Proteomes" id="UP000756346"/>
    </source>
</evidence>
<dbReference type="Proteomes" id="UP000756346">
    <property type="component" value="Unassembled WGS sequence"/>
</dbReference>
<dbReference type="RefSeq" id="XP_046015194.1">
    <property type="nucleotide sequence ID" value="XM_046161795.1"/>
</dbReference>